<keyword evidence="1" id="KW-0175">Coiled coil</keyword>
<evidence type="ECO:0000313" key="4">
    <source>
        <dbReference type="Proteomes" id="UP001642409"/>
    </source>
</evidence>
<reference evidence="3 4" key="2">
    <citation type="submission" date="2024-07" db="EMBL/GenBank/DDBJ databases">
        <authorList>
            <person name="Akdeniz Z."/>
        </authorList>
    </citation>
    <scope>NUCLEOTIDE SEQUENCE [LARGE SCALE GENOMIC DNA]</scope>
</reference>
<dbReference type="AlphaFoldDB" id="A0AA86RDQ4"/>
<evidence type="ECO:0000256" key="1">
    <source>
        <dbReference type="SAM" id="Coils"/>
    </source>
</evidence>
<reference evidence="2" key="1">
    <citation type="submission" date="2023-06" db="EMBL/GenBank/DDBJ databases">
        <authorList>
            <person name="Kurt Z."/>
        </authorList>
    </citation>
    <scope>NUCLEOTIDE SEQUENCE</scope>
</reference>
<sequence length="328" mass="36482">MDSQISISLSFEVYQGGMICVVCDVQISNCTLVFVAIGKYVSGILIEAKETVTVKDTSIQYRVTSQHSSGLVNLLNSSSVVIQIQDCTLTGSNLQDSAQSGYIAASVLKPLVIRISRFAVCVDGIQRIGGLEAAATFEGTESLRCDVCGVQKMVYGLCAEALENGKLVGGIIKCEHPFQFVNNRCKCGFGYILDDYKCINITQAINNISQQNHDISLLKLLKKNITDMENQIDSIENQITQNISQIKNNLQIIQQELEIQILQNITDIRHILLAESISTQYKIQDNIQILDNIIIGNFSAIERKLVFNASEIEKRLFNKLQFQDLIIY</sequence>
<feature type="coiled-coil region" evidence="1">
    <location>
        <begin position="218"/>
        <end position="263"/>
    </location>
</feature>
<evidence type="ECO:0000313" key="3">
    <source>
        <dbReference type="EMBL" id="CAL6001240.1"/>
    </source>
</evidence>
<keyword evidence="4" id="KW-1185">Reference proteome</keyword>
<dbReference type="EMBL" id="CAXDID020000043">
    <property type="protein sequence ID" value="CAL6001240.1"/>
    <property type="molecule type" value="Genomic_DNA"/>
</dbReference>
<protein>
    <submittedName>
        <fullName evidence="3">Hypothetical_protein</fullName>
    </submittedName>
</protein>
<comment type="caution">
    <text evidence="2">The sequence shown here is derived from an EMBL/GenBank/DDBJ whole genome shotgun (WGS) entry which is preliminary data.</text>
</comment>
<dbReference type="Proteomes" id="UP001642409">
    <property type="component" value="Unassembled WGS sequence"/>
</dbReference>
<evidence type="ECO:0000313" key="2">
    <source>
        <dbReference type="EMBL" id="CAI9976364.1"/>
    </source>
</evidence>
<accession>A0AA86RDQ4</accession>
<organism evidence="2">
    <name type="scientific">Hexamita inflata</name>
    <dbReference type="NCBI Taxonomy" id="28002"/>
    <lineage>
        <taxon>Eukaryota</taxon>
        <taxon>Metamonada</taxon>
        <taxon>Diplomonadida</taxon>
        <taxon>Hexamitidae</taxon>
        <taxon>Hexamitinae</taxon>
        <taxon>Hexamita</taxon>
    </lineage>
</organism>
<dbReference type="EMBL" id="CATOUU010001173">
    <property type="protein sequence ID" value="CAI9976364.1"/>
    <property type="molecule type" value="Genomic_DNA"/>
</dbReference>
<proteinExistence type="predicted"/>
<name>A0AA86RDQ4_9EUKA</name>
<gene>
    <name evidence="3" type="ORF">HINF_LOCUS17345</name>
    <name evidence="2" type="ORF">HINF_LOCUS64009</name>
</gene>